<organism evidence="2">
    <name type="scientific">freshwater metagenome</name>
    <dbReference type="NCBI Taxonomy" id="449393"/>
    <lineage>
        <taxon>unclassified sequences</taxon>
        <taxon>metagenomes</taxon>
        <taxon>ecological metagenomes</taxon>
    </lineage>
</organism>
<dbReference type="EMBL" id="CAEZWA010000015">
    <property type="protein sequence ID" value="CAB4638999.1"/>
    <property type="molecule type" value="Genomic_DNA"/>
</dbReference>
<proteinExistence type="predicted"/>
<evidence type="ECO:0000256" key="1">
    <source>
        <dbReference type="SAM" id="Phobius"/>
    </source>
</evidence>
<reference evidence="2" key="1">
    <citation type="submission" date="2020-05" db="EMBL/GenBank/DDBJ databases">
        <authorList>
            <person name="Chiriac C."/>
            <person name="Salcher M."/>
            <person name="Ghai R."/>
            <person name="Kavagutti S V."/>
        </authorList>
    </citation>
    <scope>NUCLEOTIDE SEQUENCE</scope>
</reference>
<evidence type="ECO:0000313" key="2">
    <source>
        <dbReference type="EMBL" id="CAB4638999.1"/>
    </source>
</evidence>
<feature type="transmembrane region" description="Helical" evidence="1">
    <location>
        <begin position="74"/>
        <end position="92"/>
    </location>
</feature>
<keyword evidence="1" id="KW-1133">Transmembrane helix</keyword>
<feature type="transmembrane region" description="Helical" evidence="1">
    <location>
        <begin position="6"/>
        <end position="27"/>
    </location>
</feature>
<gene>
    <name evidence="2" type="ORF">UFOPK2165_00146</name>
</gene>
<keyword evidence="1" id="KW-0812">Transmembrane</keyword>
<dbReference type="AlphaFoldDB" id="A0A6J6JTE3"/>
<sequence>MNFNGSGGLMLLIIAGLWVGVFVPSWFRRSQLRQVERKSSQSLRGEIKNIRQPIIPGSRISLAQQSFRLQLTQTISSSVAVFAFLGAIWTIFAAVSQIFYIFFSGGFLAIFIVSVALSRAARRKNRGILTRAAKNRAGMFSSAANSSITAEFIGDTAENPVNKRAWEPNALPAPRQRIGELTMQSLAEVVEIENRVAKNATAELDSTALDEILRRRRANG</sequence>
<accession>A0A6J6JTE3</accession>
<keyword evidence="1" id="KW-0472">Membrane</keyword>
<feature type="transmembrane region" description="Helical" evidence="1">
    <location>
        <begin position="98"/>
        <end position="117"/>
    </location>
</feature>
<protein>
    <submittedName>
        <fullName evidence="2">Unannotated protein</fullName>
    </submittedName>
</protein>
<name>A0A6J6JTE3_9ZZZZ</name>